<proteinExistence type="predicted"/>
<keyword evidence="1" id="KW-0472">Membrane</keyword>
<comment type="caution">
    <text evidence="3">The sequence shown here is derived from an EMBL/GenBank/DDBJ whole genome shotgun (WGS) entry which is preliminary data.</text>
</comment>
<keyword evidence="1" id="KW-1133">Transmembrane helix</keyword>
<gene>
    <name evidence="3" type="ORF">J2S41_006913</name>
</gene>
<evidence type="ECO:0000313" key="3">
    <source>
        <dbReference type="EMBL" id="MDR7280135.1"/>
    </source>
</evidence>
<name>A0AAE3YWY5_9ACTN</name>
<keyword evidence="4" id="KW-1185">Reference proteome</keyword>
<protein>
    <submittedName>
        <fullName evidence="3">Sugar phosphate permease</fullName>
    </submittedName>
</protein>
<dbReference type="InterPro" id="IPR045597">
    <property type="entry name" value="DUF6458"/>
</dbReference>
<dbReference type="Pfam" id="PF20059">
    <property type="entry name" value="DUF6458"/>
    <property type="match status" value="1"/>
</dbReference>
<evidence type="ECO:0000313" key="4">
    <source>
        <dbReference type="Proteomes" id="UP001183643"/>
    </source>
</evidence>
<dbReference type="AlphaFoldDB" id="A0AAE3YWY5"/>
<sequence length="94" mass="9963">MGIGGGIFLIAIGAILAFAVHAEPGWLDLTVVGWVLMLAGTAALVITIWYWNDRRNRALAVGMDVVEETRLAHPAAPLGAESEIEIRHPPAPPG</sequence>
<organism evidence="3 4">
    <name type="scientific">Catenuloplanes atrovinosus</name>
    <dbReference type="NCBI Taxonomy" id="137266"/>
    <lineage>
        <taxon>Bacteria</taxon>
        <taxon>Bacillati</taxon>
        <taxon>Actinomycetota</taxon>
        <taxon>Actinomycetes</taxon>
        <taxon>Micromonosporales</taxon>
        <taxon>Micromonosporaceae</taxon>
        <taxon>Catenuloplanes</taxon>
    </lineage>
</organism>
<evidence type="ECO:0000256" key="1">
    <source>
        <dbReference type="SAM" id="Phobius"/>
    </source>
</evidence>
<feature type="domain" description="DUF6458" evidence="2">
    <location>
        <begin position="1"/>
        <end position="61"/>
    </location>
</feature>
<feature type="transmembrane region" description="Helical" evidence="1">
    <location>
        <begin position="32"/>
        <end position="51"/>
    </location>
</feature>
<accession>A0AAE3YWY5</accession>
<dbReference type="Proteomes" id="UP001183643">
    <property type="component" value="Unassembled WGS sequence"/>
</dbReference>
<keyword evidence="1" id="KW-0812">Transmembrane</keyword>
<evidence type="ECO:0000259" key="2">
    <source>
        <dbReference type="Pfam" id="PF20059"/>
    </source>
</evidence>
<dbReference type="RefSeq" id="WP_310374333.1">
    <property type="nucleotide sequence ID" value="NZ_JAVDYB010000001.1"/>
</dbReference>
<dbReference type="EMBL" id="JAVDYB010000001">
    <property type="protein sequence ID" value="MDR7280135.1"/>
    <property type="molecule type" value="Genomic_DNA"/>
</dbReference>
<reference evidence="3" key="1">
    <citation type="submission" date="2023-07" db="EMBL/GenBank/DDBJ databases">
        <title>Sequencing the genomes of 1000 actinobacteria strains.</title>
        <authorList>
            <person name="Klenk H.-P."/>
        </authorList>
    </citation>
    <scope>NUCLEOTIDE SEQUENCE</scope>
    <source>
        <strain evidence="3">DSM 44707</strain>
    </source>
</reference>